<comment type="caution">
    <text evidence="3">The sequence shown here is derived from an EMBL/GenBank/DDBJ whole genome shotgun (WGS) entry which is preliminary data.</text>
</comment>
<evidence type="ECO:0000259" key="2">
    <source>
        <dbReference type="Pfam" id="PF23190"/>
    </source>
</evidence>
<name>A0A9W8JYH0_9AGAR</name>
<dbReference type="InterPro" id="IPR052971">
    <property type="entry name" value="TRP_calcium_channel"/>
</dbReference>
<proteinExistence type="predicted"/>
<keyword evidence="4" id="KW-1185">Reference proteome</keyword>
<protein>
    <recommendedName>
        <fullName evidence="2">YVC1 N-terminal linker helical domain-containing protein</fullName>
    </recommendedName>
</protein>
<feature type="transmembrane region" description="Helical" evidence="1">
    <location>
        <begin position="274"/>
        <end position="294"/>
    </location>
</feature>
<accession>A0A9W8JYH0</accession>
<evidence type="ECO:0000256" key="1">
    <source>
        <dbReference type="SAM" id="Phobius"/>
    </source>
</evidence>
<feature type="transmembrane region" description="Helical" evidence="1">
    <location>
        <begin position="306"/>
        <end position="327"/>
    </location>
</feature>
<dbReference type="OrthoDB" id="2373987at2759"/>
<reference evidence="3" key="1">
    <citation type="submission" date="2022-07" db="EMBL/GenBank/DDBJ databases">
        <title>Genome Sequence of Agrocybe chaxingu.</title>
        <authorList>
            <person name="Buettner E."/>
        </authorList>
    </citation>
    <scope>NUCLEOTIDE SEQUENCE</scope>
    <source>
        <strain evidence="3">MP-N11</strain>
    </source>
</reference>
<evidence type="ECO:0000313" key="4">
    <source>
        <dbReference type="Proteomes" id="UP001148786"/>
    </source>
</evidence>
<organism evidence="3 4">
    <name type="scientific">Agrocybe chaxingu</name>
    <dbReference type="NCBI Taxonomy" id="84603"/>
    <lineage>
        <taxon>Eukaryota</taxon>
        <taxon>Fungi</taxon>
        <taxon>Dikarya</taxon>
        <taxon>Basidiomycota</taxon>
        <taxon>Agaricomycotina</taxon>
        <taxon>Agaricomycetes</taxon>
        <taxon>Agaricomycetidae</taxon>
        <taxon>Agaricales</taxon>
        <taxon>Agaricineae</taxon>
        <taxon>Strophariaceae</taxon>
        <taxon>Agrocybe</taxon>
    </lineage>
</organism>
<dbReference type="PANTHER" id="PTHR35859:SF1">
    <property type="entry name" value="NONSELECTIVE CATION CHANNEL PROTEIN"/>
    <property type="match status" value="1"/>
</dbReference>
<dbReference type="AlphaFoldDB" id="A0A9W8JYH0"/>
<dbReference type="Pfam" id="PF23190">
    <property type="entry name" value="LHD_TRPY1"/>
    <property type="match status" value="1"/>
</dbReference>
<dbReference type="InterPro" id="IPR056337">
    <property type="entry name" value="LHD_YVC1"/>
</dbReference>
<keyword evidence="1" id="KW-1133">Transmembrane helix</keyword>
<dbReference type="Proteomes" id="UP001148786">
    <property type="component" value="Unassembled WGS sequence"/>
</dbReference>
<sequence>MPESQQPELQPLLRPETVENTPVYPVIHMIRADVIHYIDTPLTYEALTSPDLTYTLVRPLVEKYVAIQQEGNLSVVFCCLINRVHFLRDEDLITQTISRSRANLCDILATRVFRDNANDDLKLAIALTTSWPVYSGADPLVVSQAREERDDDLEDHVGNAIEMAILGKAKRFIKSSACQKVIEGIWTGKCVYQAQSSHSILSDTYKRTPIHFYDPHKAPLLDHYRLKVPSYRAVLEYVKWRLCKSTVFIVCVLHSSEYDLVFQTPSPVFFKGTWNGFDLAFMTTFCLYAFLRIYGVYYDRQWARSFGVDVLAIIACLMFPRLAFVTFKDSLLVLSLRAMIVQFTLLMLIAAFCFCGFLYALWTLSRDDAR</sequence>
<evidence type="ECO:0000313" key="3">
    <source>
        <dbReference type="EMBL" id="KAJ3506535.1"/>
    </source>
</evidence>
<keyword evidence="1" id="KW-0472">Membrane</keyword>
<dbReference type="EMBL" id="JANKHO010000756">
    <property type="protein sequence ID" value="KAJ3506535.1"/>
    <property type="molecule type" value="Genomic_DNA"/>
</dbReference>
<gene>
    <name evidence="3" type="ORF">NLJ89_g6810</name>
</gene>
<feature type="domain" description="YVC1 N-terminal linker helical" evidence="2">
    <location>
        <begin position="24"/>
        <end position="207"/>
    </location>
</feature>
<feature type="transmembrane region" description="Helical" evidence="1">
    <location>
        <begin position="339"/>
        <end position="362"/>
    </location>
</feature>
<dbReference type="PANTHER" id="PTHR35859">
    <property type="entry name" value="NONSELECTIVE CATION CHANNEL PROTEIN"/>
    <property type="match status" value="1"/>
</dbReference>
<keyword evidence="1" id="KW-0812">Transmembrane</keyword>